<accession>A0A6M1R0J9</accession>
<reference evidence="1 2" key="1">
    <citation type="submission" date="2020-02" db="EMBL/GenBank/DDBJ databases">
        <title>Whole-genome analyses of novel actinobacteria.</title>
        <authorList>
            <person name="Sahin N."/>
        </authorList>
    </citation>
    <scope>NUCLEOTIDE SEQUENCE [LARGE SCALE GENOMIC DNA]</scope>
    <source>
        <strain evidence="1 2">KC13</strain>
    </source>
</reference>
<dbReference type="RefSeq" id="WP_165108772.1">
    <property type="nucleotide sequence ID" value="NZ_JAALAA010000001.1"/>
</dbReference>
<keyword evidence="2" id="KW-1185">Reference proteome</keyword>
<evidence type="ECO:0000313" key="1">
    <source>
        <dbReference type="EMBL" id="NGN91289.1"/>
    </source>
</evidence>
<gene>
    <name evidence="1" type="ORF">G5C66_00865</name>
</gene>
<sequence length="255" mass="28035">MGTFVRYVDGMPNPRLRSALAARDMTTAGLAATVGVDPKSVERWLTQDRVPHRGTRARVATVLGHEETYLWPSLRAGLAATTATASELVGMWPTRDSVPGDVWRSLSSRVSRRLEVLVYSGGFVVEAFGLPREIRRMAADDGSVRILLGDSSSEEVRRRGVAEGLPTLPARAASTLDYLRDVRGLPGVEIRVHDVPLYASIYRFDDDMLVNPHTHGIGAKDSPVFHYERVGTGGLFGYYEKAFDRVWETATPPAP</sequence>
<dbReference type="InterPro" id="IPR001387">
    <property type="entry name" value="Cro/C1-type_HTH"/>
</dbReference>
<proteinExistence type="predicted"/>
<dbReference type="Gene3D" id="1.10.260.40">
    <property type="entry name" value="lambda repressor-like DNA-binding domains"/>
    <property type="match status" value="1"/>
</dbReference>
<comment type="caution">
    <text evidence="1">The sequence shown here is derived from an EMBL/GenBank/DDBJ whole genome shotgun (WGS) entry which is preliminary data.</text>
</comment>
<dbReference type="Proteomes" id="UP000483261">
    <property type="component" value="Unassembled WGS sequence"/>
</dbReference>
<dbReference type="SUPFAM" id="SSF47413">
    <property type="entry name" value="lambda repressor-like DNA-binding domains"/>
    <property type="match status" value="1"/>
</dbReference>
<organism evidence="1 2">
    <name type="scientific">Nocardioides turkmenicus</name>
    <dbReference type="NCBI Taxonomy" id="2711220"/>
    <lineage>
        <taxon>Bacteria</taxon>
        <taxon>Bacillati</taxon>
        <taxon>Actinomycetota</taxon>
        <taxon>Actinomycetes</taxon>
        <taxon>Propionibacteriales</taxon>
        <taxon>Nocardioidaceae</taxon>
        <taxon>Nocardioides</taxon>
    </lineage>
</organism>
<dbReference type="CDD" id="cd00093">
    <property type="entry name" value="HTH_XRE"/>
    <property type="match status" value="1"/>
</dbReference>
<dbReference type="EMBL" id="JAALAA010000001">
    <property type="protein sequence ID" value="NGN91289.1"/>
    <property type="molecule type" value="Genomic_DNA"/>
</dbReference>
<dbReference type="AlphaFoldDB" id="A0A6M1R0J9"/>
<protein>
    <submittedName>
        <fullName evidence="1">Helix-turn-helix transcriptional regulator</fullName>
    </submittedName>
</protein>
<dbReference type="InterPro" id="IPR010982">
    <property type="entry name" value="Lambda_DNA-bd_dom_sf"/>
</dbReference>
<dbReference type="GO" id="GO:0003677">
    <property type="term" value="F:DNA binding"/>
    <property type="evidence" value="ECO:0007669"/>
    <property type="project" value="InterPro"/>
</dbReference>
<name>A0A6M1R0J9_9ACTN</name>
<evidence type="ECO:0000313" key="2">
    <source>
        <dbReference type="Proteomes" id="UP000483261"/>
    </source>
</evidence>